<feature type="region of interest" description="Disordered" evidence="1">
    <location>
        <begin position="1"/>
        <end position="34"/>
    </location>
</feature>
<feature type="compositionally biased region" description="Basic residues" evidence="1">
    <location>
        <begin position="1"/>
        <end position="11"/>
    </location>
</feature>
<organism evidence="2 3">
    <name type="scientific">Rubrivirga litoralis</name>
    <dbReference type="NCBI Taxonomy" id="3075598"/>
    <lineage>
        <taxon>Bacteria</taxon>
        <taxon>Pseudomonadati</taxon>
        <taxon>Rhodothermota</taxon>
        <taxon>Rhodothermia</taxon>
        <taxon>Rhodothermales</taxon>
        <taxon>Rubricoccaceae</taxon>
        <taxon>Rubrivirga</taxon>
    </lineage>
</organism>
<dbReference type="Proteomes" id="UP001267426">
    <property type="component" value="Unassembled WGS sequence"/>
</dbReference>
<dbReference type="EMBL" id="JAVRHT010000016">
    <property type="protein sequence ID" value="MDT0631758.1"/>
    <property type="molecule type" value="Genomic_DNA"/>
</dbReference>
<sequence>MTPPRPARRPPHAQSGAAGALATSPRAAHGRRRARRRGGAALALVLLPALALPALAAAQGGADDWAMVEPALGVASPLAGGFGPEWAARPGAAARLEAPAYGGRARLALRVAGYEAARPDLPAFSAVTALAGWGPSVALGAGVRGGAGLQVGAVRYAFDDGGEFGGFLQNETEAAWGAWLRLDAPLAGRLRVWAEAEALRVALADPATVATASAGLALRLDAPAWLRAVLR</sequence>
<dbReference type="PROSITE" id="PS51318">
    <property type="entry name" value="TAT"/>
    <property type="match status" value="1"/>
</dbReference>
<name>A0ABU3BR45_9BACT</name>
<dbReference type="RefSeq" id="WP_311663102.1">
    <property type="nucleotide sequence ID" value="NZ_JAVRHT010000016.1"/>
</dbReference>
<reference evidence="2 3" key="1">
    <citation type="submission" date="2023-09" db="EMBL/GenBank/DDBJ databases">
        <authorList>
            <person name="Rey-Velasco X."/>
        </authorList>
    </citation>
    <scope>NUCLEOTIDE SEQUENCE [LARGE SCALE GENOMIC DNA]</scope>
    <source>
        <strain evidence="2 3">F394</strain>
    </source>
</reference>
<comment type="caution">
    <text evidence="2">The sequence shown here is derived from an EMBL/GenBank/DDBJ whole genome shotgun (WGS) entry which is preliminary data.</text>
</comment>
<evidence type="ECO:0000313" key="2">
    <source>
        <dbReference type="EMBL" id="MDT0631758.1"/>
    </source>
</evidence>
<keyword evidence="3" id="KW-1185">Reference proteome</keyword>
<dbReference type="InterPro" id="IPR006311">
    <property type="entry name" value="TAT_signal"/>
</dbReference>
<protein>
    <submittedName>
        <fullName evidence="2">Uncharacterized protein</fullName>
    </submittedName>
</protein>
<proteinExistence type="predicted"/>
<evidence type="ECO:0000313" key="3">
    <source>
        <dbReference type="Proteomes" id="UP001267426"/>
    </source>
</evidence>
<gene>
    <name evidence="2" type="ORF">RM540_08375</name>
</gene>
<evidence type="ECO:0000256" key="1">
    <source>
        <dbReference type="SAM" id="MobiDB-lite"/>
    </source>
</evidence>
<accession>A0ABU3BR45</accession>